<evidence type="ECO:0000256" key="1">
    <source>
        <dbReference type="ARBA" id="ARBA00004377"/>
    </source>
</evidence>
<evidence type="ECO:0000256" key="10">
    <source>
        <dbReference type="ARBA" id="ARBA00030775"/>
    </source>
</evidence>
<dbReference type="InterPro" id="IPR045584">
    <property type="entry name" value="Pilin-like"/>
</dbReference>
<keyword evidence="13" id="KW-1185">Reference proteome</keyword>
<dbReference type="GO" id="GO:0015628">
    <property type="term" value="P:protein secretion by the type II secretion system"/>
    <property type="evidence" value="ECO:0007669"/>
    <property type="project" value="InterPro"/>
</dbReference>
<dbReference type="SUPFAM" id="SSF54523">
    <property type="entry name" value="Pili subunits"/>
    <property type="match status" value="1"/>
</dbReference>
<keyword evidence="6" id="KW-0812">Transmembrane</keyword>
<evidence type="ECO:0000256" key="4">
    <source>
        <dbReference type="ARBA" id="ARBA00022481"/>
    </source>
</evidence>
<gene>
    <name evidence="12" type="ORF">SAMN04489707_100467</name>
</gene>
<evidence type="ECO:0000256" key="7">
    <source>
        <dbReference type="ARBA" id="ARBA00022989"/>
    </source>
</evidence>
<evidence type="ECO:0000256" key="2">
    <source>
        <dbReference type="ARBA" id="ARBA00021549"/>
    </source>
</evidence>
<evidence type="ECO:0000313" key="12">
    <source>
        <dbReference type="EMBL" id="SFU43834.1"/>
    </source>
</evidence>
<keyword evidence="7" id="KW-1133">Transmembrane helix</keyword>
<evidence type="ECO:0000256" key="9">
    <source>
        <dbReference type="ARBA" id="ARBA00025772"/>
    </source>
</evidence>
<comment type="similarity">
    <text evidence="9">Belongs to the GSP H family.</text>
</comment>
<comment type="subcellular location">
    <subcellularLocation>
        <location evidence="1">Cell inner membrane</location>
        <topology evidence="1">Single-pass membrane protein</topology>
    </subcellularLocation>
</comment>
<keyword evidence="4" id="KW-0488">Methylation</keyword>
<protein>
    <recommendedName>
        <fullName evidence="2">Type II secretion system protein H</fullName>
    </recommendedName>
    <alternativeName>
        <fullName evidence="10">General secretion pathway protein H</fullName>
    </alternativeName>
</protein>
<dbReference type="AlphaFoldDB" id="A0A1I7G5X4"/>
<evidence type="ECO:0000256" key="8">
    <source>
        <dbReference type="ARBA" id="ARBA00023136"/>
    </source>
</evidence>
<dbReference type="STRING" id="343013.SAMN04489707_100467"/>
<keyword evidence="8" id="KW-0472">Membrane</keyword>
<evidence type="ECO:0000259" key="11">
    <source>
        <dbReference type="Pfam" id="PF12019"/>
    </source>
</evidence>
<dbReference type="InterPro" id="IPR022346">
    <property type="entry name" value="T2SS_GspH"/>
</dbReference>
<accession>A0A1I7G5X4</accession>
<dbReference type="EMBL" id="FPBX01000004">
    <property type="protein sequence ID" value="SFU43834.1"/>
    <property type="molecule type" value="Genomic_DNA"/>
</dbReference>
<name>A0A1I7G5X4_9BURK</name>
<organism evidence="12 13">
    <name type="scientific">Paenacidovorax caeni</name>
    <dbReference type="NCBI Taxonomy" id="343013"/>
    <lineage>
        <taxon>Bacteria</taxon>
        <taxon>Pseudomonadati</taxon>
        <taxon>Pseudomonadota</taxon>
        <taxon>Betaproteobacteria</taxon>
        <taxon>Burkholderiales</taxon>
        <taxon>Comamonadaceae</taxon>
        <taxon>Paenacidovorax</taxon>
    </lineage>
</organism>
<evidence type="ECO:0000256" key="3">
    <source>
        <dbReference type="ARBA" id="ARBA00022475"/>
    </source>
</evidence>
<proteinExistence type="inferred from homology"/>
<evidence type="ECO:0000256" key="5">
    <source>
        <dbReference type="ARBA" id="ARBA00022519"/>
    </source>
</evidence>
<reference evidence="12 13" key="1">
    <citation type="submission" date="2016-10" db="EMBL/GenBank/DDBJ databases">
        <authorList>
            <person name="de Groot N.N."/>
        </authorList>
    </citation>
    <scope>NUCLEOTIDE SEQUENCE [LARGE SCALE GENOMIC DNA]</scope>
    <source>
        <strain evidence="12 13">R-24608</strain>
    </source>
</reference>
<evidence type="ECO:0000313" key="13">
    <source>
        <dbReference type="Proteomes" id="UP000183656"/>
    </source>
</evidence>
<dbReference type="GO" id="GO:0005886">
    <property type="term" value="C:plasma membrane"/>
    <property type="evidence" value="ECO:0007669"/>
    <property type="project" value="UniProtKB-SubCell"/>
</dbReference>
<sequence length="144" mass="15146">MVTIAIIAILAAIAAPSFTPLIERWRVRQATEALQSTIYLARSEALKRSGGITIVPDTSAWEGWKVKDSSGNTLQVVPPTAKVTISLDKGAGSITVDRWGMLLFGTTTTATTLDFTIAPDSGNTANTQHLCVGAGGRVAQKSTC</sequence>
<keyword evidence="5" id="KW-0997">Cell inner membrane</keyword>
<dbReference type="Proteomes" id="UP000183656">
    <property type="component" value="Unassembled WGS sequence"/>
</dbReference>
<dbReference type="GO" id="GO:0015627">
    <property type="term" value="C:type II protein secretion system complex"/>
    <property type="evidence" value="ECO:0007669"/>
    <property type="project" value="InterPro"/>
</dbReference>
<dbReference type="Gene3D" id="3.55.40.10">
    <property type="entry name" value="minor pseudopilin epsh domain"/>
    <property type="match status" value="1"/>
</dbReference>
<dbReference type="Pfam" id="PF12019">
    <property type="entry name" value="GspH"/>
    <property type="match status" value="1"/>
</dbReference>
<evidence type="ECO:0000256" key="6">
    <source>
        <dbReference type="ARBA" id="ARBA00022692"/>
    </source>
</evidence>
<feature type="domain" description="General secretion pathway GspH" evidence="11">
    <location>
        <begin position="30"/>
        <end position="136"/>
    </location>
</feature>
<keyword evidence="3" id="KW-1003">Cell membrane</keyword>